<name>A0A918MTE0_9ACTN</name>
<dbReference type="AlphaFoldDB" id="A0A918MTE0"/>
<protein>
    <recommendedName>
        <fullName evidence="3">Abi-like protein</fullName>
    </recommendedName>
</protein>
<evidence type="ECO:0008006" key="3">
    <source>
        <dbReference type="Google" id="ProtNLM"/>
    </source>
</evidence>
<evidence type="ECO:0000313" key="1">
    <source>
        <dbReference type="EMBL" id="GGW65410.1"/>
    </source>
</evidence>
<dbReference type="Proteomes" id="UP000620224">
    <property type="component" value="Unassembled WGS sequence"/>
</dbReference>
<sequence>MDALGGIMTNRLPAWMLRDLSLPRLRRYIRAAHGDAGAAERLYWWNIEVSAALLGSLHCLELALRNALHNALVRHHGRPDWWAVAPLNERGLKLVDDARRSCGRRLPRTTPDDIVAELSFGFWVSLLSHGSGYDRHFWVPVLHSAFPHYRGRRDRVYRDLTSLVLLRNRVMHHEPVHHRHLAADHDTIYRVLGYLSPQLAKEAQAMDRFRVVLAGRADALRGTRQPRF</sequence>
<dbReference type="EMBL" id="BMUE01000011">
    <property type="protein sequence ID" value="GGW65410.1"/>
    <property type="molecule type" value="Genomic_DNA"/>
</dbReference>
<evidence type="ECO:0000313" key="2">
    <source>
        <dbReference type="Proteomes" id="UP000620224"/>
    </source>
</evidence>
<comment type="caution">
    <text evidence="1">The sequence shown here is derived from an EMBL/GenBank/DDBJ whole genome shotgun (WGS) entry which is preliminary data.</text>
</comment>
<proteinExistence type="predicted"/>
<accession>A0A918MTE0</accession>
<reference evidence="1" key="2">
    <citation type="submission" date="2020-09" db="EMBL/GenBank/DDBJ databases">
        <authorList>
            <person name="Sun Q."/>
            <person name="Ohkuma M."/>
        </authorList>
    </citation>
    <scope>NUCLEOTIDE SEQUENCE</scope>
    <source>
        <strain evidence="1">JCM 4490</strain>
    </source>
</reference>
<gene>
    <name evidence="1" type="ORF">GCM10010503_48080</name>
</gene>
<organism evidence="1 2">
    <name type="scientific">Streptomyces lucensis JCM 4490</name>
    <dbReference type="NCBI Taxonomy" id="1306176"/>
    <lineage>
        <taxon>Bacteria</taxon>
        <taxon>Bacillati</taxon>
        <taxon>Actinomycetota</taxon>
        <taxon>Actinomycetes</taxon>
        <taxon>Kitasatosporales</taxon>
        <taxon>Streptomycetaceae</taxon>
        <taxon>Streptomyces</taxon>
    </lineage>
</organism>
<reference evidence="1" key="1">
    <citation type="journal article" date="2014" name="Int. J. Syst. Evol. Microbiol.">
        <title>Complete genome sequence of Corynebacterium casei LMG S-19264T (=DSM 44701T), isolated from a smear-ripened cheese.</title>
        <authorList>
            <consortium name="US DOE Joint Genome Institute (JGI-PGF)"/>
            <person name="Walter F."/>
            <person name="Albersmeier A."/>
            <person name="Kalinowski J."/>
            <person name="Ruckert C."/>
        </authorList>
    </citation>
    <scope>NUCLEOTIDE SEQUENCE</scope>
    <source>
        <strain evidence="1">JCM 4490</strain>
    </source>
</reference>
<keyword evidence="2" id="KW-1185">Reference proteome</keyword>